<protein>
    <submittedName>
        <fullName evidence="1">Uncharacterized protein</fullName>
    </submittedName>
</protein>
<reference evidence="1 2" key="1">
    <citation type="journal article" date="2019" name="Anaerobe">
        <title>Brachyspira catarrhinii sp. nov., an anaerobic intestinal spirochaete isolated from vervet monkeys may have been misidentified as Brachyspira aalborgi in previous studies.</title>
        <authorList>
            <person name="Phillips N.D."/>
            <person name="La T."/>
            <person name="Hampson D.J."/>
        </authorList>
    </citation>
    <scope>NUCLEOTIDE SEQUENCE [LARGE SCALE GENOMIC DNA]</scope>
    <source>
        <strain evidence="1 2">Z12</strain>
    </source>
</reference>
<keyword evidence="2" id="KW-1185">Reference proteome</keyword>
<dbReference type="EMBL" id="SJDU01000385">
    <property type="protein sequence ID" value="TKZ29879.1"/>
    <property type="molecule type" value="Genomic_DNA"/>
</dbReference>
<accession>A0ABY2TNB3</accession>
<proteinExistence type="predicted"/>
<name>A0ABY2TNB3_9SPIR</name>
<dbReference type="RefSeq" id="WP_137999116.1">
    <property type="nucleotide sequence ID" value="NZ_SJDU01000385.1"/>
</dbReference>
<comment type="caution">
    <text evidence="1">The sequence shown here is derived from an EMBL/GenBank/DDBJ whole genome shotgun (WGS) entry which is preliminary data.</text>
</comment>
<evidence type="ECO:0000313" key="1">
    <source>
        <dbReference type="EMBL" id="TKZ29879.1"/>
    </source>
</evidence>
<evidence type="ECO:0000313" key="2">
    <source>
        <dbReference type="Proteomes" id="UP000310168"/>
    </source>
</evidence>
<organism evidence="1 2">
    <name type="scientific">Brachyspira catarrhinii</name>
    <dbReference type="NCBI Taxonomy" id="2528966"/>
    <lineage>
        <taxon>Bacteria</taxon>
        <taxon>Pseudomonadati</taxon>
        <taxon>Spirochaetota</taxon>
        <taxon>Spirochaetia</taxon>
        <taxon>Brachyspirales</taxon>
        <taxon>Brachyspiraceae</taxon>
        <taxon>Brachyspira</taxon>
    </lineage>
</organism>
<sequence>MEDLNANYDIRLFWEEKHIYCHENCEHLYERDMENGHCDYFNKDLSHDSPHDFKPCRECLEETE</sequence>
<gene>
    <name evidence="1" type="ORF">EZH24_10750</name>
</gene>
<dbReference type="Proteomes" id="UP000310168">
    <property type="component" value="Unassembled WGS sequence"/>
</dbReference>